<evidence type="ECO:0008006" key="5">
    <source>
        <dbReference type="Google" id="ProtNLM"/>
    </source>
</evidence>
<evidence type="ECO:0000256" key="1">
    <source>
        <dbReference type="SAM" id="MobiDB-lite"/>
    </source>
</evidence>
<proteinExistence type="predicted"/>
<dbReference type="RefSeq" id="WP_239078691.1">
    <property type="nucleotide sequence ID" value="NZ_BONM01000005.1"/>
</dbReference>
<keyword evidence="2" id="KW-0812">Transmembrane</keyword>
<accession>A0A1I0V2S9</accession>
<evidence type="ECO:0000313" key="3">
    <source>
        <dbReference type="EMBL" id="SFA69856.1"/>
    </source>
</evidence>
<keyword evidence="4" id="KW-1185">Reference proteome</keyword>
<dbReference type="Proteomes" id="UP000199012">
    <property type="component" value="Unassembled WGS sequence"/>
</dbReference>
<organism evidence="3 4">
    <name type="scientific">Cellulomonas marina</name>
    <dbReference type="NCBI Taxonomy" id="988821"/>
    <lineage>
        <taxon>Bacteria</taxon>
        <taxon>Bacillati</taxon>
        <taxon>Actinomycetota</taxon>
        <taxon>Actinomycetes</taxon>
        <taxon>Micrococcales</taxon>
        <taxon>Cellulomonadaceae</taxon>
        <taxon>Cellulomonas</taxon>
    </lineage>
</organism>
<dbReference type="STRING" id="988821.SAMN05421867_10170"/>
<sequence length="268" mass="25966">MATTLERADLRPDGRPGTPSGALPAPVAVRLRRPGWRDPRLLVGIALVAGSVLLGSWVVRSAQATVPVLVARGTLVPGDVVAAADLAVEEVRLVDAARYVPAATGLPQDAVVVRVVGEGELVPAAAVVPGAVLDVRPVAVPTTTAPSADLVVGSTVDLWATPPVPVVGGAGTGMGTGMGTTGGDGGRARPVALATGLTVAEVTRGSGALAAATGTVVHVLVPTADLPAVLAALADGSTVDVVLVPGGTGDAVATTATGATTADGAASP</sequence>
<gene>
    <name evidence="3" type="ORF">SAMN05421867_10170</name>
</gene>
<keyword evidence="2" id="KW-1133">Transmembrane helix</keyword>
<feature type="transmembrane region" description="Helical" evidence="2">
    <location>
        <begin position="41"/>
        <end position="59"/>
    </location>
</feature>
<protein>
    <recommendedName>
        <fullName evidence="5">SAF domain-containing protein</fullName>
    </recommendedName>
</protein>
<reference evidence="3 4" key="1">
    <citation type="submission" date="2016-10" db="EMBL/GenBank/DDBJ databases">
        <authorList>
            <person name="de Groot N.N."/>
        </authorList>
    </citation>
    <scope>NUCLEOTIDE SEQUENCE [LARGE SCALE GENOMIC DNA]</scope>
    <source>
        <strain evidence="3 4">CGMCC 4.6945</strain>
    </source>
</reference>
<name>A0A1I0V2S9_9CELL</name>
<evidence type="ECO:0000256" key="2">
    <source>
        <dbReference type="SAM" id="Phobius"/>
    </source>
</evidence>
<keyword evidence="2" id="KW-0472">Membrane</keyword>
<dbReference type="AlphaFoldDB" id="A0A1I0V2S9"/>
<dbReference type="EMBL" id="FOKA01000001">
    <property type="protein sequence ID" value="SFA69856.1"/>
    <property type="molecule type" value="Genomic_DNA"/>
</dbReference>
<evidence type="ECO:0000313" key="4">
    <source>
        <dbReference type="Proteomes" id="UP000199012"/>
    </source>
</evidence>
<feature type="compositionally biased region" description="Basic and acidic residues" evidence="1">
    <location>
        <begin position="1"/>
        <end position="14"/>
    </location>
</feature>
<feature type="region of interest" description="Disordered" evidence="1">
    <location>
        <begin position="1"/>
        <end position="23"/>
    </location>
</feature>